<evidence type="ECO:0000256" key="1">
    <source>
        <dbReference type="SAM" id="MobiDB-lite"/>
    </source>
</evidence>
<evidence type="ECO:0000313" key="3">
    <source>
        <dbReference type="Proteomes" id="UP000038045"/>
    </source>
</evidence>
<keyword evidence="3" id="KW-1185">Reference proteome</keyword>
<feature type="region of interest" description="Disordered" evidence="1">
    <location>
        <begin position="45"/>
        <end position="99"/>
    </location>
</feature>
<organism evidence="3 4">
    <name type="scientific">Parastrongyloides trichosuri</name>
    <name type="common">Possum-specific nematode worm</name>
    <dbReference type="NCBI Taxonomy" id="131310"/>
    <lineage>
        <taxon>Eukaryota</taxon>
        <taxon>Metazoa</taxon>
        <taxon>Ecdysozoa</taxon>
        <taxon>Nematoda</taxon>
        <taxon>Chromadorea</taxon>
        <taxon>Rhabditida</taxon>
        <taxon>Tylenchina</taxon>
        <taxon>Panagrolaimomorpha</taxon>
        <taxon>Strongyloidoidea</taxon>
        <taxon>Strongyloididae</taxon>
        <taxon>Parastrongyloides</taxon>
    </lineage>
</organism>
<accession>A0A0N4ZDK9</accession>
<feature type="chain" id="PRO_5005891544" evidence="2">
    <location>
        <begin position="23"/>
        <end position="99"/>
    </location>
</feature>
<proteinExistence type="predicted"/>
<reference evidence="4" key="1">
    <citation type="submission" date="2017-02" db="UniProtKB">
        <authorList>
            <consortium name="WormBaseParasite"/>
        </authorList>
    </citation>
    <scope>IDENTIFICATION</scope>
</reference>
<feature type="compositionally biased region" description="Low complexity" evidence="1">
    <location>
        <begin position="70"/>
        <end position="89"/>
    </location>
</feature>
<name>A0A0N4ZDK9_PARTI</name>
<sequence>MVSLKKLLLLSIFISIASFLKASSEEENDGSIVLLNSDPNVPIYANRMKSASKKKTTKRKKPVTKKKTTSKGVTKSAGGTTTVGTDSTTESAVETTLGI</sequence>
<dbReference type="AlphaFoldDB" id="A0A0N4ZDK9"/>
<feature type="compositionally biased region" description="Polar residues" evidence="1">
    <location>
        <begin position="90"/>
        <end position="99"/>
    </location>
</feature>
<evidence type="ECO:0000256" key="2">
    <source>
        <dbReference type="SAM" id="SignalP"/>
    </source>
</evidence>
<evidence type="ECO:0000313" key="4">
    <source>
        <dbReference type="WBParaSite" id="PTRK_0000567200.1"/>
    </source>
</evidence>
<protein>
    <submittedName>
        <fullName evidence="4">Uncharacterized protein</fullName>
    </submittedName>
</protein>
<feature type="compositionally biased region" description="Basic residues" evidence="1">
    <location>
        <begin position="50"/>
        <end position="69"/>
    </location>
</feature>
<keyword evidence="2" id="KW-0732">Signal</keyword>
<dbReference type="Proteomes" id="UP000038045">
    <property type="component" value="Unplaced"/>
</dbReference>
<dbReference type="WBParaSite" id="PTRK_0000567200.1">
    <property type="protein sequence ID" value="PTRK_0000567200.1"/>
    <property type="gene ID" value="PTRK_0000567200"/>
</dbReference>
<feature type="signal peptide" evidence="2">
    <location>
        <begin position="1"/>
        <end position="22"/>
    </location>
</feature>